<sequence length="218" mass="23944">MKPAEETAARVVTALLAADHNGAVTIEHWDVPPRQGAHDFWLHRGGKREALEITTFAEQDTKTRSAHWQKRGPGYSTTVEGITSAWTIMVDQEFRADALTKNLSGWLRSLEAEGIRETGRWDSRRVYSHPVIAALAEAGVMIARVVSGPPAGLVSLSYVSAVPTRTAGDPGHVSRALTQVLGLERHQKDAAKLDRSGVSVRHLFLWVDPASRWDVVRA</sequence>
<accession>A0ACD5ADF8</accession>
<dbReference type="EMBL" id="CP146022">
    <property type="protein sequence ID" value="WWQ65100.1"/>
    <property type="molecule type" value="Genomic_DNA"/>
</dbReference>
<evidence type="ECO:0000313" key="2">
    <source>
        <dbReference type="Proteomes" id="UP001432251"/>
    </source>
</evidence>
<evidence type="ECO:0000313" key="1">
    <source>
        <dbReference type="EMBL" id="WWQ65100.1"/>
    </source>
</evidence>
<gene>
    <name evidence="1" type="ORF">V2W30_18330</name>
</gene>
<protein>
    <submittedName>
        <fullName evidence="1">Uncharacterized protein</fullName>
    </submittedName>
</protein>
<keyword evidence="2" id="KW-1185">Reference proteome</keyword>
<name>A0ACD5ADF8_9ACTN</name>
<proteinExistence type="predicted"/>
<dbReference type="Proteomes" id="UP001432251">
    <property type="component" value="Chromosome"/>
</dbReference>
<reference evidence="1" key="1">
    <citation type="journal article" date="2025" name="Int. J. Syst. Evol. Microbiol.">
        <title>Streptomyces citrinus sp. nov., with yellow diffusible pigment.</title>
        <authorList>
            <person name="He Y."/>
            <person name="Yang E."/>
            <person name="Xu J."/>
            <person name="Sun Y."/>
            <person name="Sun L."/>
        </authorList>
    </citation>
    <scope>NUCLEOTIDE SEQUENCE</scope>
    <source>
        <strain evidence="1">Q6</strain>
    </source>
</reference>
<organism evidence="1 2">
    <name type="scientific">Streptomyces citrinus</name>
    <dbReference type="NCBI Taxonomy" id="3118173"/>
    <lineage>
        <taxon>Bacteria</taxon>
        <taxon>Bacillati</taxon>
        <taxon>Actinomycetota</taxon>
        <taxon>Actinomycetes</taxon>
        <taxon>Kitasatosporales</taxon>
        <taxon>Streptomycetaceae</taxon>
        <taxon>Streptomyces</taxon>
    </lineage>
</organism>